<organism evidence="1">
    <name type="scientific">Tetraodon nigroviridis</name>
    <name type="common">Spotted green pufferfish</name>
    <name type="synonym">Chelonodon nigroviridis</name>
    <dbReference type="NCBI Taxonomy" id="99883"/>
    <lineage>
        <taxon>Eukaryota</taxon>
        <taxon>Metazoa</taxon>
        <taxon>Chordata</taxon>
        <taxon>Craniata</taxon>
        <taxon>Vertebrata</taxon>
        <taxon>Euteleostomi</taxon>
        <taxon>Actinopterygii</taxon>
        <taxon>Neopterygii</taxon>
        <taxon>Teleostei</taxon>
        <taxon>Neoteleostei</taxon>
        <taxon>Acanthomorphata</taxon>
        <taxon>Eupercaria</taxon>
        <taxon>Tetraodontiformes</taxon>
        <taxon>Tetradontoidea</taxon>
        <taxon>Tetraodontidae</taxon>
        <taxon>Tetraodon</taxon>
    </lineage>
</organism>
<dbReference type="EMBL" id="CAAE01014998">
    <property type="protein sequence ID" value="CAG08366.1"/>
    <property type="molecule type" value="Genomic_DNA"/>
</dbReference>
<accession>Q4RTB6</accession>
<evidence type="ECO:0000313" key="1">
    <source>
        <dbReference type="EMBL" id="CAG08366.1"/>
    </source>
</evidence>
<name>Q4RTB6_TETNG</name>
<dbReference type="OrthoDB" id="10583587at2759"/>
<reference evidence="1" key="2">
    <citation type="submission" date="2004-02" db="EMBL/GenBank/DDBJ databases">
        <authorList>
            <consortium name="Genoscope"/>
            <consortium name="Whitehead Institute Centre for Genome Research"/>
        </authorList>
    </citation>
    <scope>NUCLEOTIDE SEQUENCE</scope>
</reference>
<protein>
    <submittedName>
        <fullName evidence="1">(spotted green pufferfish) hypothetical protein</fullName>
    </submittedName>
</protein>
<comment type="caution">
    <text evidence="1">The sequence shown here is derived from an EMBL/GenBank/DDBJ whole genome shotgun (WGS) entry which is preliminary data.</text>
</comment>
<dbReference type="AlphaFoldDB" id="Q4RTB6"/>
<dbReference type="KEGG" id="tng:GSTEN00029328G001"/>
<gene>
    <name evidence="1" type="ORF">GSTENG00029328001</name>
</gene>
<proteinExistence type="predicted"/>
<reference evidence="1" key="1">
    <citation type="journal article" date="2004" name="Nature">
        <title>Genome duplication in the teleost fish Tetraodon nigroviridis reveals the early vertebrate proto-karyotype.</title>
        <authorList>
            <person name="Jaillon O."/>
            <person name="Aury J.-M."/>
            <person name="Brunet F."/>
            <person name="Petit J.-L."/>
            <person name="Stange-Thomann N."/>
            <person name="Mauceli E."/>
            <person name="Bouneau L."/>
            <person name="Fischer C."/>
            <person name="Ozouf-Costaz C."/>
            <person name="Bernot A."/>
            <person name="Nicaud S."/>
            <person name="Jaffe D."/>
            <person name="Fisher S."/>
            <person name="Lutfalla G."/>
            <person name="Dossat C."/>
            <person name="Segurens B."/>
            <person name="Dasilva C."/>
            <person name="Salanoubat M."/>
            <person name="Levy M."/>
            <person name="Boudet N."/>
            <person name="Castellano S."/>
            <person name="Anthouard V."/>
            <person name="Jubin C."/>
            <person name="Castelli V."/>
            <person name="Katinka M."/>
            <person name="Vacherie B."/>
            <person name="Biemont C."/>
            <person name="Skalli Z."/>
            <person name="Cattolico L."/>
            <person name="Poulain J."/>
            <person name="De Berardinis V."/>
            <person name="Cruaud C."/>
            <person name="Duprat S."/>
            <person name="Brottier P."/>
            <person name="Coutanceau J.-P."/>
            <person name="Gouzy J."/>
            <person name="Parra G."/>
            <person name="Lardier G."/>
            <person name="Chapple C."/>
            <person name="McKernan K.J."/>
            <person name="McEwan P."/>
            <person name="Bosak S."/>
            <person name="Kellis M."/>
            <person name="Volff J.-N."/>
            <person name="Guigo R."/>
            <person name="Zody M.C."/>
            <person name="Mesirov J."/>
            <person name="Lindblad-Toh K."/>
            <person name="Birren B."/>
            <person name="Nusbaum C."/>
            <person name="Kahn D."/>
            <person name="Robinson-Rechavi M."/>
            <person name="Laudet V."/>
            <person name="Schachter V."/>
            <person name="Quetier F."/>
            <person name="Saurin W."/>
            <person name="Scarpelli C."/>
            <person name="Wincker P."/>
            <person name="Lander E.S."/>
            <person name="Weissenbach J."/>
            <person name="Roest Crollius H."/>
        </authorList>
    </citation>
    <scope>NUCLEOTIDE SEQUENCE [LARGE SCALE GENOMIC DNA]</scope>
</reference>
<sequence length="83" mass="9412">MEAITGLDSHLCLRSWPAGTHRPLRRTGIIQDGAVVTSSGSTFYRLRSEIKFVFPEMRKLSQTCRMMGGFAVLVYFDRGSYIH</sequence>